<evidence type="ECO:0000256" key="1">
    <source>
        <dbReference type="PIRSR" id="PIRSR605019-1"/>
    </source>
</evidence>
<name>A0A5B0E0R2_9HYPH</name>
<evidence type="ECO:0000313" key="3">
    <source>
        <dbReference type="Proteomes" id="UP000324738"/>
    </source>
</evidence>
<comment type="caution">
    <text evidence="2">The sequence shown here is derived from an EMBL/GenBank/DDBJ whole genome shotgun (WGS) entry which is preliminary data.</text>
</comment>
<organism evidence="2 3">
    <name type="scientific">Aureimonas fodinaquatilis</name>
    <dbReference type="NCBI Taxonomy" id="2565783"/>
    <lineage>
        <taxon>Bacteria</taxon>
        <taxon>Pseudomonadati</taxon>
        <taxon>Pseudomonadota</taxon>
        <taxon>Alphaproteobacteria</taxon>
        <taxon>Hyphomicrobiales</taxon>
        <taxon>Aurantimonadaceae</taxon>
        <taxon>Aureimonas</taxon>
    </lineage>
</organism>
<keyword evidence="1" id="KW-0479">Metal-binding</keyword>
<dbReference type="RefSeq" id="WP_149297044.1">
    <property type="nucleotide sequence ID" value="NZ_VTWH01000001.1"/>
</dbReference>
<gene>
    <name evidence="2" type="ORF">FPY71_01775</name>
</gene>
<dbReference type="GO" id="GO:0006284">
    <property type="term" value="P:base-excision repair"/>
    <property type="evidence" value="ECO:0007669"/>
    <property type="project" value="InterPro"/>
</dbReference>
<dbReference type="InterPro" id="IPR052891">
    <property type="entry name" value="DNA-3mA_glycosylase"/>
</dbReference>
<dbReference type="PANTHER" id="PTHR30037">
    <property type="entry name" value="DNA-3-METHYLADENINE GLYCOSYLASE 1"/>
    <property type="match status" value="1"/>
</dbReference>
<accession>A0A5B0E0R2</accession>
<feature type="binding site" evidence="1">
    <location>
        <position position="34"/>
    </location>
    <ligand>
        <name>Zn(2+)</name>
        <dbReference type="ChEBI" id="CHEBI:29105"/>
    </ligand>
</feature>
<feature type="binding site" evidence="1">
    <location>
        <position position="199"/>
    </location>
    <ligand>
        <name>Zn(2+)</name>
        <dbReference type="ChEBI" id="CHEBI:29105"/>
    </ligand>
</feature>
<feature type="binding site" evidence="1">
    <location>
        <position position="195"/>
    </location>
    <ligand>
        <name>Zn(2+)</name>
        <dbReference type="ChEBI" id="CHEBI:29105"/>
    </ligand>
</feature>
<protein>
    <submittedName>
        <fullName evidence="2">DNA-3-methyladenine glycosylase I</fullName>
    </submittedName>
</protein>
<dbReference type="PANTHER" id="PTHR30037:SF4">
    <property type="entry name" value="DNA-3-METHYLADENINE GLYCOSYLASE I"/>
    <property type="match status" value="1"/>
</dbReference>
<dbReference type="Pfam" id="PF03352">
    <property type="entry name" value="Adenine_glyco"/>
    <property type="match status" value="1"/>
</dbReference>
<proteinExistence type="predicted"/>
<reference evidence="2 3" key="1">
    <citation type="submission" date="2019-08" db="EMBL/GenBank/DDBJ databases">
        <title>Aureimonas fodiniaquatilis sp. nov., isolated from a coal mine wastewater.</title>
        <authorList>
            <person name="Kim W."/>
        </authorList>
    </citation>
    <scope>NUCLEOTIDE SEQUENCE [LARGE SCALE GENOMIC DNA]</scope>
    <source>
        <strain evidence="2 3">CAU 1482</strain>
    </source>
</reference>
<dbReference type="Gene3D" id="1.10.340.30">
    <property type="entry name" value="Hypothetical protein, domain 2"/>
    <property type="match status" value="1"/>
</dbReference>
<sequence length="215" mass="24078">MTDAVSAHDGLTIGDDGLLRCFWQGGSPDYVRYHDEEWGMPVGDDRALYEKLCLEGFQAGLSWITVLRKRAAFREVFEGFDIERVAKFTDADIDRIVTDARIIRHRGKVAATVNNARAVIALREKQSCSFAHFLWQYEPDAASRPEKVTLTWLRANPVSPASAQLSKALRKNGFNFVGPTTCYAFMQSMGFVNDHIDGCSCANTCETARLSFTRP</sequence>
<dbReference type="InterPro" id="IPR011257">
    <property type="entry name" value="DNA_glycosylase"/>
</dbReference>
<dbReference type="EMBL" id="VTWH01000001">
    <property type="protein sequence ID" value="KAA0971882.1"/>
    <property type="molecule type" value="Genomic_DNA"/>
</dbReference>
<dbReference type="Proteomes" id="UP000324738">
    <property type="component" value="Unassembled WGS sequence"/>
</dbReference>
<dbReference type="AlphaFoldDB" id="A0A5B0E0R2"/>
<dbReference type="GO" id="GO:0046872">
    <property type="term" value="F:metal ion binding"/>
    <property type="evidence" value="ECO:0007669"/>
    <property type="project" value="UniProtKB-KW"/>
</dbReference>
<keyword evidence="3" id="KW-1185">Reference proteome</keyword>
<dbReference type="InterPro" id="IPR005019">
    <property type="entry name" value="Adenine_glyco"/>
</dbReference>
<dbReference type="GO" id="GO:0008725">
    <property type="term" value="F:DNA-3-methyladenine glycosylase activity"/>
    <property type="evidence" value="ECO:0007669"/>
    <property type="project" value="InterPro"/>
</dbReference>
<evidence type="ECO:0000313" key="2">
    <source>
        <dbReference type="EMBL" id="KAA0971882.1"/>
    </source>
</evidence>
<dbReference type="OrthoDB" id="9807664at2"/>
<feature type="binding site" evidence="1">
    <location>
        <position position="21"/>
    </location>
    <ligand>
        <name>Zn(2+)</name>
        <dbReference type="ChEBI" id="CHEBI:29105"/>
    </ligand>
</feature>
<dbReference type="SUPFAM" id="SSF48150">
    <property type="entry name" value="DNA-glycosylase"/>
    <property type="match status" value="1"/>
</dbReference>
<keyword evidence="1" id="KW-0862">Zinc</keyword>